<comment type="caution">
    <text evidence="2">The sequence shown here is derived from an EMBL/GenBank/DDBJ whole genome shotgun (WGS) entry which is preliminary data.</text>
</comment>
<evidence type="ECO:0000313" key="2">
    <source>
        <dbReference type="EMBL" id="MDQ7908367.1"/>
    </source>
</evidence>
<sequence>MAIQRRLAPHAHFAIRGTLPRRLLKQVAAATYHQVWWPTFDQPKYTVDRPPVWDTEQGAYVDPRTKQPLRSWGEALDDLEEADAEPAYVARLGRIDARGIEAGDKDTERAIRYVTKYVTKDLTEHAAPQSDPQRAHFDRLHAELATLPCSPTCANWLLYAIQPDGVKPGLTPGRCSGKVHQRNTLGFTGRRVLISRQWSGKTLADHRTDNRAWIRTILGGGLTDTEEQPADDRYSFELARPDDPDLPPLEHRILRAVSARIRWRADLHRAKQRLSATREATPATASHERAEQNA</sequence>
<keyword evidence="3" id="KW-1185">Reference proteome</keyword>
<dbReference type="RefSeq" id="WP_308715635.1">
    <property type="nucleotide sequence ID" value="NZ_JAVHUY010000030.1"/>
</dbReference>
<protein>
    <submittedName>
        <fullName evidence="2">Uncharacterized protein</fullName>
    </submittedName>
</protein>
<evidence type="ECO:0000256" key="1">
    <source>
        <dbReference type="SAM" id="MobiDB-lite"/>
    </source>
</evidence>
<dbReference type="InterPro" id="IPR046828">
    <property type="entry name" value="RepSA"/>
</dbReference>
<dbReference type="Pfam" id="PF20199">
    <property type="entry name" value="RepSA"/>
    <property type="match status" value="1"/>
</dbReference>
<evidence type="ECO:0000313" key="3">
    <source>
        <dbReference type="Proteomes" id="UP001230908"/>
    </source>
</evidence>
<feature type="region of interest" description="Disordered" evidence="1">
    <location>
        <begin position="273"/>
        <end position="294"/>
    </location>
</feature>
<dbReference type="Proteomes" id="UP001230908">
    <property type="component" value="Unassembled WGS sequence"/>
</dbReference>
<organism evidence="2 3">
    <name type="scientific">Phytohabitans maris</name>
    <dbReference type="NCBI Taxonomy" id="3071409"/>
    <lineage>
        <taxon>Bacteria</taxon>
        <taxon>Bacillati</taxon>
        <taxon>Actinomycetota</taxon>
        <taxon>Actinomycetes</taxon>
        <taxon>Micromonosporales</taxon>
        <taxon>Micromonosporaceae</taxon>
    </lineage>
</organism>
<name>A0ABU0ZMW2_9ACTN</name>
<accession>A0ABU0ZMW2</accession>
<gene>
    <name evidence="2" type="ORF">RB614_27955</name>
</gene>
<dbReference type="EMBL" id="JAVHUY010000030">
    <property type="protein sequence ID" value="MDQ7908367.1"/>
    <property type="molecule type" value="Genomic_DNA"/>
</dbReference>
<proteinExistence type="predicted"/>
<reference evidence="2 3" key="1">
    <citation type="submission" date="2023-08" db="EMBL/GenBank/DDBJ databases">
        <title>Phytohabitans sansha sp. nov., isolated from marine sediment.</title>
        <authorList>
            <person name="Zhao Y."/>
            <person name="Yi K."/>
        </authorList>
    </citation>
    <scope>NUCLEOTIDE SEQUENCE [LARGE SCALE GENOMIC DNA]</scope>
    <source>
        <strain evidence="2 3">ZYX-F-186</strain>
    </source>
</reference>